<accession>A0A5D0RLQ4</accession>
<dbReference type="Pfam" id="PF07364">
    <property type="entry name" value="DUF1485"/>
    <property type="match status" value="1"/>
</dbReference>
<evidence type="ECO:0000259" key="1">
    <source>
        <dbReference type="Pfam" id="PF07171"/>
    </source>
</evidence>
<proteinExistence type="predicted"/>
<reference evidence="3 4" key="1">
    <citation type="submission" date="2019-08" db="EMBL/GenBank/DDBJ databases">
        <title>Identification of a novel species of the genus Boseongicola.</title>
        <authorList>
            <person name="Zhang X.-Q."/>
        </authorList>
    </citation>
    <scope>NUCLEOTIDE SEQUENCE [LARGE SCALE GENOMIC DNA]</scope>
    <source>
        <strain evidence="3 4">HY14</strain>
    </source>
</reference>
<gene>
    <name evidence="3" type="ORF">FVF75_06610</name>
</gene>
<keyword evidence="4" id="KW-1185">Reference proteome</keyword>
<comment type="caution">
    <text evidence="3">The sequence shown here is derived from an EMBL/GenBank/DDBJ whole genome shotgun (WGS) entry which is preliminary data.</text>
</comment>
<dbReference type="AlphaFoldDB" id="A0A5D0RLQ4"/>
<feature type="domain" description="Microcystin LR degradation protein MlrC C-terminal" evidence="1">
    <location>
        <begin position="287"/>
        <end position="440"/>
    </location>
</feature>
<dbReference type="Proteomes" id="UP000322080">
    <property type="component" value="Unassembled WGS sequence"/>
</dbReference>
<dbReference type="Pfam" id="PF07171">
    <property type="entry name" value="MlrC_C"/>
    <property type="match status" value="1"/>
</dbReference>
<evidence type="ECO:0000313" key="4">
    <source>
        <dbReference type="Proteomes" id="UP000322080"/>
    </source>
</evidence>
<dbReference type="EMBL" id="VSIY01000004">
    <property type="protein sequence ID" value="TYB82383.1"/>
    <property type="molecule type" value="Genomic_DNA"/>
</dbReference>
<dbReference type="RefSeq" id="WP_148377146.1">
    <property type="nucleotide sequence ID" value="NZ_VSIY01000004.1"/>
</dbReference>
<feature type="domain" description="Microcystin LR degradation protein MlrC N-terminal" evidence="2">
    <location>
        <begin position="3"/>
        <end position="276"/>
    </location>
</feature>
<evidence type="ECO:0000259" key="2">
    <source>
        <dbReference type="Pfam" id="PF07364"/>
    </source>
</evidence>
<organism evidence="3 4">
    <name type="scientific">Maritimibacter fusiformis</name>
    <dbReference type="NCBI Taxonomy" id="2603819"/>
    <lineage>
        <taxon>Bacteria</taxon>
        <taxon>Pseudomonadati</taxon>
        <taxon>Pseudomonadota</taxon>
        <taxon>Alphaproteobacteria</taxon>
        <taxon>Rhodobacterales</taxon>
        <taxon>Roseobacteraceae</taxon>
        <taxon>Maritimibacter</taxon>
    </lineage>
</organism>
<evidence type="ECO:0000313" key="3">
    <source>
        <dbReference type="EMBL" id="TYB82383.1"/>
    </source>
</evidence>
<dbReference type="InterPro" id="IPR010799">
    <property type="entry name" value="MlrC_C"/>
</dbReference>
<dbReference type="InterPro" id="IPR015995">
    <property type="entry name" value="MlrC_N"/>
</dbReference>
<sequence length="453" mass="47104">MKRVAICGLHTECSSYSPLLQQAGDFTRSEGQALLDRIPVDFAALGIEALPLFQDRSVPGGPVAPELFAAQTGELLDRLAKLGPLDGVLLVMHGAMFVPGIDDPEGEFIAAVRALAGPDAIIAGSFDLHGQVTQQIVDNLDIFAGYRTAPHVDVPETHARAARMLARALAGGPRPVIRRAPVPLLVSGEMSSTFVEPCRNLYAALPGHDEKPGVWDANLMIGYVWADSPRATAAAVVTGTDLEAAQAVADEIGAAYWAARGDLLFDMETMLLGPALDALAGEAAAILADSGDNPTAGGVGDRADVLEALIARGTTGAVVAGIADPEAHAALANGAAEVTLGGSLGGGGPRLTLSAEAVDMRGECAVITSHGLRVVVTARRRPFHDLADFERLGIDLGDVPLLVVKSGYLSTDLRALPRRQVMALTDGAVSQDTTRLENRHRPAGTVLGTGRRG</sequence>
<protein>
    <submittedName>
        <fullName evidence="3">M81 family metallopeptidase</fullName>
    </submittedName>
</protein>
<name>A0A5D0RLQ4_9RHOB</name>